<dbReference type="Proteomes" id="UP001054945">
    <property type="component" value="Unassembled WGS sequence"/>
</dbReference>
<gene>
    <name evidence="1" type="ORF">CEXT_641191</name>
</gene>
<proteinExistence type="predicted"/>
<reference evidence="1 2" key="1">
    <citation type="submission" date="2021-06" db="EMBL/GenBank/DDBJ databases">
        <title>Caerostris extrusa draft genome.</title>
        <authorList>
            <person name="Kono N."/>
            <person name="Arakawa K."/>
        </authorList>
    </citation>
    <scope>NUCLEOTIDE SEQUENCE [LARGE SCALE GENOMIC DNA]</scope>
</reference>
<name>A0AAV4N6A4_CAEEX</name>
<evidence type="ECO:0000313" key="1">
    <source>
        <dbReference type="EMBL" id="GIX80233.1"/>
    </source>
</evidence>
<sequence>MSTIRYTQTNIQFLPNILQHVYVDVGIDFENFDTAVSMAEDMSEEVALSELEREEGRKLYSAMNGLSLAGRIDSFNAVSNEMIMDVRN</sequence>
<keyword evidence="2" id="KW-1185">Reference proteome</keyword>
<comment type="caution">
    <text evidence="1">The sequence shown here is derived from an EMBL/GenBank/DDBJ whole genome shotgun (WGS) entry which is preliminary data.</text>
</comment>
<evidence type="ECO:0000313" key="2">
    <source>
        <dbReference type="Proteomes" id="UP001054945"/>
    </source>
</evidence>
<dbReference type="EMBL" id="BPLR01020576">
    <property type="protein sequence ID" value="GIX80233.1"/>
    <property type="molecule type" value="Genomic_DNA"/>
</dbReference>
<protein>
    <submittedName>
        <fullName evidence="1">Uncharacterized protein</fullName>
    </submittedName>
</protein>
<accession>A0AAV4N6A4</accession>
<organism evidence="1 2">
    <name type="scientific">Caerostris extrusa</name>
    <name type="common">Bark spider</name>
    <name type="synonym">Caerostris bankana</name>
    <dbReference type="NCBI Taxonomy" id="172846"/>
    <lineage>
        <taxon>Eukaryota</taxon>
        <taxon>Metazoa</taxon>
        <taxon>Ecdysozoa</taxon>
        <taxon>Arthropoda</taxon>
        <taxon>Chelicerata</taxon>
        <taxon>Arachnida</taxon>
        <taxon>Araneae</taxon>
        <taxon>Araneomorphae</taxon>
        <taxon>Entelegynae</taxon>
        <taxon>Araneoidea</taxon>
        <taxon>Araneidae</taxon>
        <taxon>Caerostris</taxon>
    </lineage>
</organism>
<dbReference type="AlphaFoldDB" id="A0AAV4N6A4"/>